<dbReference type="EC" id="2.1.1.190" evidence="11"/>
<gene>
    <name evidence="11 15" type="primary">rlmD</name>
    <name evidence="15" type="ORF">NCTC12026_02927</name>
</gene>
<dbReference type="InterPro" id="IPR010280">
    <property type="entry name" value="U5_MeTrfase_fam"/>
</dbReference>
<evidence type="ECO:0000313" key="15">
    <source>
        <dbReference type="EMBL" id="SUC36501.1"/>
    </source>
</evidence>
<dbReference type="GO" id="GO:0051539">
    <property type="term" value="F:4 iron, 4 sulfur cluster binding"/>
    <property type="evidence" value="ECO:0007669"/>
    <property type="project" value="UniProtKB-KW"/>
</dbReference>
<dbReference type="Gene3D" id="2.40.50.140">
    <property type="entry name" value="Nucleic acid-binding proteins"/>
    <property type="match status" value="1"/>
</dbReference>
<dbReference type="InterPro" id="IPR030391">
    <property type="entry name" value="MeTrfase_TrmA_CS"/>
</dbReference>
<feature type="binding site" evidence="11">
    <location>
        <position position="168"/>
    </location>
    <ligand>
        <name>[4Fe-4S] cluster</name>
        <dbReference type="ChEBI" id="CHEBI:49883"/>
    </ligand>
</feature>
<sequence length="443" mass="49465">MAQFYSPNRRTTQRRQMTVVVDSLDAAGQGVARLDGKAVFIAGLLPGEEAQIEITEDKRHFAKAKVIKRLSSSPQRVKPSCRYFNQCGGCQQQHIDIALQRESKAQSLQHLMRRETGVTKPATPVISGEEYGYRRRARLGLQYQNKSRHLVMGFRQIQSNTLVDIKSCPVLHTELDALLAPLSECLNSLSIAAKLGHVELIHADNGNVILLRHLVPVNVSDRNRLLEFAQKHQVNIWLAGDEGELQPLEPSTRLPEYQVADESLQFNPLNFIQVNGEINQQMVAQAIAWLDISPEDRVLDLFCGMGNFTLPIARIAKSVVGVEGVENLVSQARSNAQLNSINNASFYNANLEEQIHTQPWAQQGFNKVLLDPARAGAAGVMEHLTKLMPEKIVYVSCNPTTLARDSKVLLEGGYQLHQLRMLDMFPHTSHLESMALFIRSPEG</sequence>
<dbReference type="Proteomes" id="UP000255129">
    <property type="component" value="Unassembled WGS sequence"/>
</dbReference>
<dbReference type="GO" id="GO:0005506">
    <property type="term" value="F:iron ion binding"/>
    <property type="evidence" value="ECO:0007669"/>
    <property type="project" value="UniProtKB-UniRule"/>
</dbReference>
<dbReference type="GO" id="GO:0070041">
    <property type="term" value="F:rRNA (uridine-C5-)-methyltransferase activity"/>
    <property type="evidence" value="ECO:0007669"/>
    <property type="project" value="UniProtKB-UniRule"/>
</dbReference>
<feature type="active site" evidence="13">
    <location>
        <position position="397"/>
    </location>
</feature>
<comment type="catalytic activity">
    <reaction evidence="9 11">
        <text>uridine(1939) in 23S rRNA + S-adenosyl-L-methionine = 5-methyluridine(1939) in 23S rRNA + S-adenosyl-L-homocysteine + H(+)</text>
        <dbReference type="Rhea" id="RHEA:42908"/>
        <dbReference type="Rhea" id="RHEA-COMP:10278"/>
        <dbReference type="Rhea" id="RHEA-COMP:10279"/>
        <dbReference type="ChEBI" id="CHEBI:15378"/>
        <dbReference type="ChEBI" id="CHEBI:57856"/>
        <dbReference type="ChEBI" id="CHEBI:59789"/>
        <dbReference type="ChEBI" id="CHEBI:65315"/>
        <dbReference type="ChEBI" id="CHEBI:74447"/>
        <dbReference type="EC" id="2.1.1.190"/>
    </reaction>
</comment>
<evidence type="ECO:0000256" key="12">
    <source>
        <dbReference type="PROSITE-ProRule" id="PRU01024"/>
    </source>
</evidence>
<dbReference type="PANTHER" id="PTHR11061:SF49">
    <property type="entry name" value="23S RRNA (URACIL(1939)-C(5))-METHYLTRANSFERASE RLMD"/>
    <property type="match status" value="1"/>
</dbReference>
<evidence type="ECO:0000256" key="6">
    <source>
        <dbReference type="ARBA" id="ARBA00022723"/>
    </source>
</evidence>
<dbReference type="InterPro" id="IPR002792">
    <property type="entry name" value="TRAM_dom"/>
</dbReference>
<feature type="binding site" evidence="11">
    <location>
        <position position="87"/>
    </location>
    <ligand>
        <name>[4Fe-4S] cluster</name>
        <dbReference type="ChEBI" id="CHEBI:49883"/>
    </ligand>
</feature>
<evidence type="ECO:0000256" key="1">
    <source>
        <dbReference type="ARBA" id="ARBA00022485"/>
    </source>
</evidence>
<keyword evidence="7 11" id="KW-0408">Iron</keyword>
<accession>A0A379G6I5</accession>
<evidence type="ECO:0000256" key="8">
    <source>
        <dbReference type="ARBA" id="ARBA00023014"/>
    </source>
</evidence>
<dbReference type="HAMAP" id="MF_01010">
    <property type="entry name" value="23SrRNA_methyltr_RlmD"/>
    <property type="match status" value="1"/>
</dbReference>
<dbReference type="PROSITE" id="PS51687">
    <property type="entry name" value="SAM_MT_RNA_M5U"/>
    <property type="match status" value="1"/>
</dbReference>
<dbReference type="PANTHER" id="PTHR11061">
    <property type="entry name" value="RNA M5U METHYLTRANSFERASE"/>
    <property type="match status" value="1"/>
</dbReference>
<dbReference type="Gene3D" id="2.40.50.1070">
    <property type="match status" value="1"/>
</dbReference>
<keyword evidence="4 11" id="KW-0808">Transferase</keyword>
<feature type="binding site" evidence="11 12">
    <location>
        <position position="273"/>
    </location>
    <ligand>
        <name>S-adenosyl-L-methionine</name>
        <dbReference type="ChEBI" id="CHEBI:59789"/>
    </ligand>
</feature>
<proteinExistence type="inferred from homology"/>
<evidence type="ECO:0000256" key="11">
    <source>
        <dbReference type="HAMAP-Rule" id="MF_01010"/>
    </source>
</evidence>
<feature type="domain" description="TRAM" evidence="14">
    <location>
        <begin position="10"/>
        <end position="68"/>
    </location>
</feature>
<keyword evidence="5 11" id="KW-0949">S-adenosyl-L-methionine</keyword>
<keyword evidence="6 11" id="KW-0479">Metal-binding</keyword>
<dbReference type="FunFam" id="2.40.50.140:FF:000097">
    <property type="entry name" value="23S rRNA (uracil(1939)-C(5))-methyltransferase RlmD"/>
    <property type="match status" value="1"/>
</dbReference>
<dbReference type="Pfam" id="PF05958">
    <property type="entry name" value="tRNA_U5-meth_tr"/>
    <property type="match status" value="1"/>
</dbReference>
<dbReference type="Pfam" id="PF01938">
    <property type="entry name" value="TRAM"/>
    <property type="match status" value="1"/>
</dbReference>
<dbReference type="PROSITE" id="PS01230">
    <property type="entry name" value="TRMA_1"/>
    <property type="match status" value="1"/>
</dbReference>
<comment type="function">
    <text evidence="10 11">Catalyzes the formation of 5-methyl-uridine at position 1939 (m5U1939) in 23S rRNA.</text>
</comment>
<dbReference type="InterPro" id="IPR029063">
    <property type="entry name" value="SAM-dependent_MTases_sf"/>
</dbReference>
<dbReference type="AlphaFoldDB" id="A0A379G6I5"/>
<keyword evidence="8 11" id="KW-0411">Iron-sulfur</keyword>
<feature type="binding site" evidence="11">
    <location>
        <position position="81"/>
    </location>
    <ligand>
        <name>[4Fe-4S] cluster</name>
        <dbReference type="ChEBI" id="CHEBI:49883"/>
    </ligand>
</feature>
<feature type="binding site" evidence="11 12">
    <location>
        <position position="323"/>
    </location>
    <ligand>
        <name>S-adenosyl-L-methionine</name>
        <dbReference type="ChEBI" id="CHEBI:59789"/>
    </ligand>
</feature>
<dbReference type="Gene3D" id="3.40.50.150">
    <property type="entry name" value="Vaccinia Virus protein VP39"/>
    <property type="match status" value="1"/>
</dbReference>
<reference evidence="15 16" key="1">
    <citation type="submission" date="2018-06" db="EMBL/GenBank/DDBJ databases">
        <authorList>
            <consortium name="Pathogen Informatics"/>
            <person name="Doyle S."/>
        </authorList>
    </citation>
    <scope>NUCLEOTIDE SEQUENCE [LARGE SCALE GENOMIC DNA]</scope>
    <source>
        <strain evidence="15 16">NCTC12026</strain>
    </source>
</reference>
<keyword evidence="1 11" id="KW-0004">4Fe-4S</keyword>
<evidence type="ECO:0000256" key="5">
    <source>
        <dbReference type="ARBA" id="ARBA00022691"/>
    </source>
</evidence>
<evidence type="ECO:0000256" key="2">
    <source>
        <dbReference type="ARBA" id="ARBA00022552"/>
    </source>
</evidence>
<dbReference type="SUPFAM" id="SSF50249">
    <property type="entry name" value="Nucleic acid-binding proteins"/>
    <property type="match status" value="1"/>
</dbReference>
<dbReference type="PROSITE" id="PS50926">
    <property type="entry name" value="TRAM"/>
    <property type="match status" value="1"/>
</dbReference>
<dbReference type="RefSeq" id="WP_115164630.1">
    <property type="nucleotide sequence ID" value="NZ_JAOXBK010000028.1"/>
</dbReference>
<keyword evidence="3 11" id="KW-0489">Methyltransferase</keyword>
<dbReference type="OrthoDB" id="9804590at2"/>
<dbReference type="FunFam" id="3.40.50.150:FF:000009">
    <property type="entry name" value="23S rRNA (Uracil(1939)-C(5))-methyltransferase RlmD"/>
    <property type="match status" value="1"/>
</dbReference>
<dbReference type="PROSITE" id="PS01231">
    <property type="entry name" value="TRMA_2"/>
    <property type="match status" value="1"/>
</dbReference>
<dbReference type="GO" id="GO:0070475">
    <property type="term" value="P:rRNA base methylation"/>
    <property type="evidence" value="ECO:0007669"/>
    <property type="project" value="TreeGrafter"/>
</dbReference>
<feature type="binding site" evidence="11 12">
    <location>
        <position position="302"/>
    </location>
    <ligand>
        <name>S-adenosyl-L-methionine</name>
        <dbReference type="ChEBI" id="CHEBI:59789"/>
    </ligand>
</feature>
<evidence type="ECO:0000256" key="4">
    <source>
        <dbReference type="ARBA" id="ARBA00022679"/>
    </source>
</evidence>
<comment type="similarity">
    <text evidence="11">Belongs to the class I-like SAM-binding methyltransferase superfamily. RNA M5U methyltransferase family. RlmD subfamily.</text>
</comment>
<organism evidence="15 16">
    <name type="scientific">Providencia rustigianii</name>
    <dbReference type="NCBI Taxonomy" id="158850"/>
    <lineage>
        <taxon>Bacteria</taxon>
        <taxon>Pseudomonadati</taxon>
        <taxon>Pseudomonadota</taxon>
        <taxon>Gammaproteobacteria</taxon>
        <taxon>Enterobacterales</taxon>
        <taxon>Morganellaceae</taxon>
        <taxon>Providencia</taxon>
    </lineage>
</organism>
<dbReference type="InterPro" id="IPR030390">
    <property type="entry name" value="MeTrfase_TrmA_AS"/>
</dbReference>
<dbReference type="InterPro" id="IPR001566">
    <property type="entry name" value="23S_rRNA_MeTrfase_RlmD"/>
</dbReference>
<dbReference type="SUPFAM" id="SSF53335">
    <property type="entry name" value="S-adenosyl-L-methionine-dependent methyltransferases"/>
    <property type="match status" value="1"/>
</dbReference>
<evidence type="ECO:0000256" key="7">
    <source>
        <dbReference type="ARBA" id="ARBA00023004"/>
    </source>
</evidence>
<evidence type="ECO:0000256" key="13">
    <source>
        <dbReference type="PROSITE-ProRule" id="PRU10015"/>
    </source>
</evidence>
<evidence type="ECO:0000256" key="3">
    <source>
        <dbReference type="ARBA" id="ARBA00022603"/>
    </source>
</evidence>
<feature type="binding site" evidence="11">
    <location>
        <position position="350"/>
    </location>
    <ligand>
        <name>S-adenosyl-L-methionine</name>
        <dbReference type="ChEBI" id="CHEBI:59789"/>
    </ligand>
</feature>
<evidence type="ECO:0000256" key="9">
    <source>
        <dbReference type="ARBA" id="ARBA00052756"/>
    </source>
</evidence>
<dbReference type="NCBIfam" id="NF009639">
    <property type="entry name" value="PRK13168.1"/>
    <property type="match status" value="1"/>
</dbReference>
<dbReference type="EMBL" id="UGUA01000002">
    <property type="protein sequence ID" value="SUC36501.1"/>
    <property type="molecule type" value="Genomic_DNA"/>
</dbReference>
<feature type="binding site" evidence="11">
    <location>
        <position position="307"/>
    </location>
    <ligand>
        <name>S-adenosyl-L-methionine</name>
        <dbReference type="ChEBI" id="CHEBI:59789"/>
    </ligand>
</feature>
<dbReference type="GO" id="GO:0003723">
    <property type="term" value="F:RNA binding"/>
    <property type="evidence" value="ECO:0007669"/>
    <property type="project" value="InterPro"/>
</dbReference>
<feature type="binding site" evidence="11">
    <location>
        <position position="90"/>
    </location>
    <ligand>
        <name>[4Fe-4S] cluster</name>
        <dbReference type="ChEBI" id="CHEBI:49883"/>
    </ligand>
</feature>
<dbReference type="InterPro" id="IPR012340">
    <property type="entry name" value="NA-bd_OB-fold"/>
</dbReference>
<keyword evidence="2 11" id="KW-0698">rRNA processing</keyword>
<feature type="active site" description="Nucleophile" evidence="11 12">
    <location>
        <position position="397"/>
    </location>
</feature>
<evidence type="ECO:0000313" key="16">
    <source>
        <dbReference type="Proteomes" id="UP000255129"/>
    </source>
</evidence>
<evidence type="ECO:0000256" key="10">
    <source>
        <dbReference type="ARBA" id="ARBA00059995"/>
    </source>
</evidence>
<dbReference type="CDD" id="cd02440">
    <property type="entry name" value="AdoMet_MTases"/>
    <property type="match status" value="1"/>
</dbReference>
<feature type="binding site" evidence="11 12">
    <location>
        <position position="371"/>
    </location>
    <ligand>
        <name>S-adenosyl-L-methionine</name>
        <dbReference type="ChEBI" id="CHEBI:59789"/>
    </ligand>
</feature>
<dbReference type="NCBIfam" id="TIGR00479">
    <property type="entry name" value="rumA"/>
    <property type="match status" value="2"/>
</dbReference>
<protein>
    <recommendedName>
        <fullName evidence="11">23S rRNA (uracil(1939)-C(5))-methyltransferase RlmD</fullName>
        <ecNumber evidence="11">2.1.1.190</ecNumber>
    </recommendedName>
    <alternativeName>
        <fullName evidence="11">23S rRNA(m5U1939)-methyltransferase</fullName>
    </alternativeName>
</protein>
<evidence type="ECO:0000259" key="14">
    <source>
        <dbReference type="PROSITE" id="PS50926"/>
    </source>
</evidence>
<name>A0A379G6I5_9GAMM</name>